<dbReference type="PANTHER" id="PTHR34595:SF7">
    <property type="entry name" value="SLL1039 PROTEIN"/>
    <property type="match status" value="1"/>
</dbReference>
<dbReference type="Proteomes" id="UP000249725">
    <property type="component" value="Unassembled WGS sequence"/>
</dbReference>
<dbReference type="InterPro" id="IPR007296">
    <property type="entry name" value="DUF403"/>
</dbReference>
<proteinExistence type="predicted"/>
<dbReference type="AlphaFoldDB" id="A0A328AV14"/>
<name>A0A328AV14_9CAUL</name>
<gene>
    <name evidence="2" type="ORF">DJ018_06385</name>
</gene>
<dbReference type="Pfam" id="PF04168">
    <property type="entry name" value="Alpha-E"/>
    <property type="match status" value="1"/>
</dbReference>
<accession>A0A328AV14</accession>
<evidence type="ECO:0000313" key="2">
    <source>
        <dbReference type="EMBL" id="RAK57556.1"/>
    </source>
</evidence>
<evidence type="ECO:0000259" key="1">
    <source>
        <dbReference type="Pfam" id="PF04168"/>
    </source>
</evidence>
<dbReference type="OrthoDB" id="9803532at2"/>
<keyword evidence="3" id="KW-1185">Reference proteome</keyword>
<dbReference type="InterPro" id="IPR051680">
    <property type="entry name" value="ATP-dep_Glu-Cys_Ligase-2"/>
</dbReference>
<evidence type="ECO:0000313" key="3">
    <source>
        <dbReference type="Proteomes" id="UP000249725"/>
    </source>
</evidence>
<organism evidence="2 3">
    <name type="scientific">Phenylobacterium deserti</name>
    <dbReference type="NCBI Taxonomy" id="1914756"/>
    <lineage>
        <taxon>Bacteria</taxon>
        <taxon>Pseudomonadati</taxon>
        <taxon>Pseudomonadota</taxon>
        <taxon>Alphaproteobacteria</taxon>
        <taxon>Caulobacterales</taxon>
        <taxon>Caulobacteraceae</taxon>
        <taxon>Phenylobacterium</taxon>
    </lineage>
</organism>
<feature type="domain" description="DUF403" evidence="1">
    <location>
        <begin position="1"/>
        <end position="312"/>
    </location>
</feature>
<reference evidence="3" key="1">
    <citation type="submission" date="2018-05" db="EMBL/GenBank/DDBJ databases">
        <authorList>
            <person name="Li X."/>
        </authorList>
    </citation>
    <scope>NUCLEOTIDE SEQUENCE [LARGE SCALE GENOMIC DNA]</scope>
    <source>
        <strain evidence="3">YIM 73061</strain>
    </source>
</reference>
<comment type="caution">
    <text evidence="2">The sequence shown here is derived from an EMBL/GenBank/DDBJ whole genome shotgun (WGS) entry which is preliminary data.</text>
</comment>
<dbReference type="RefSeq" id="WP_111514007.1">
    <property type="nucleotide sequence ID" value="NZ_QFYR01000001.1"/>
</dbReference>
<dbReference type="PANTHER" id="PTHR34595">
    <property type="entry name" value="BLR5612 PROTEIN"/>
    <property type="match status" value="1"/>
</dbReference>
<dbReference type="EMBL" id="QFYR01000001">
    <property type="protein sequence ID" value="RAK57556.1"/>
    <property type="molecule type" value="Genomic_DNA"/>
</dbReference>
<sequence>MLSRTAANLYWTGRYIERADFTARLLDATLRLSSLPADYGGDPQAWSAALAAAGVAQAFADAYGEVSDDAAVHFMSLDPANPSSMRNCLERARSNARAVRTGLTVEAWETLNDSWLQVERFGVGTPSPSRASELIETVRRAVLAFDGAAQRTMLRGDAFWFLRLGAAIERADNTARLLDVKYHVLLPRTEPVGGSLDYFQWATILRTVSALTAYRWVYKDAVKPWLVADLLIFNTEMPRSLAACYEEISGLLDSLAQDSGRRGRAHRLASATLLALGDTDIDTVFASGLHEFITGFLGDNNELGAAVAEQFLF</sequence>
<protein>
    <recommendedName>
        <fullName evidence="1">DUF403 domain-containing protein</fullName>
    </recommendedName>
</protein>